<sequence>MWPRGRRPWPEAAAANVHRRQYAMRRRFHREWRSSISPRHSP</sequence>
<dbReference type="EMBL" id="GGEC01075235">
    <property type="protein sequence ID" value="MBX55719.1"/>
    <property type="molecule type" value="Transcribed_RNA"/>
</dbReference>
<organism evidence="1">
    <name type="scientific">Rhizophora mucronata</name>
    <name type="common">Asiatic mangrove</name>
    <dbReference type="NCBI Taxonomy" id="61149"/>
    <lineage>
        <taxon>Eukaryota</taxon>
        <taxon>Viridiplantae</taxon>
        <taxon>Streptophyta</taxon>
        <taxon>Embryophyta</taxon>
        <taxon>Tracheophyta</taxon>
        <taxon>Spermatophyta</taxon>
        <taxon>Magnoliopsida</taxon>
        <taxon>eudicotyledons</taxon>
        <taxon>Gunneridae</taxon>
        <taxon>Pentapetalae</taxon>
        <taxon>rosids</taxon>
        <taxon>fabids</taxon>
        <taxon>Malpighiales</taxon>
        <taxon>Rhizophoraceae</taxon>
        <taxon>Rhizophora</taxon>
    </lineage>
</organism>
<proteinExistence type="predicted"/>
<reference evidence="1" key="1">
    <citation type="submission" date="2018-02" db="EMBL/GenBank/DDBJ databases">
        <title>Rhizophora mucronata_Transcriptome.</title>
        <authorList>
            <person name="Meera S.P."/>
            <person name="Sreeshan A."/>
            <person name="Augustine A."/>
        </authorList>
    </citation>
    <scope>NUCLEOTIDE SEQUENCE</scope>
    <source>
        <tissue evidence="1">Leaf</tissue>
    </source>
</reference>
<evidence type="ECO:0000313" key="1">
    <source>
        <dbReference type="EMBL" id="MBX55719.1"/>
    </source>
</evidence>
<protein>
    <submittedName>
        <fullName evidence="1">Uncharacterized protein</fullName>
    </submittedName>
</protein>
<accession>A0A2P2PM71</accession>
<name>A0A2P2PM71_RHIMU</name>
<dbReference type="AlphaFoldDB" id="A0A2P2PM71"/>